<dbReference type="PANTHER" id="PTHR47396:SF2">
    <property type="entry name" value="HELICASE ATP-BINDING DOMAIN-CONTAINING PROTEIN"/>
    <property type="match status" value="1"/>
</dbReference>
<evidence type="ECO:0000256" key="1">
    <source>
        <dbReference type="SAM" id="MobiDB-lite"/>
    </source>
</evidence>
<dbReference type="Pfam" id="PF04851">
    <property type="entry name" value="ResIII"/>
    <property type="match status" value="1"/>
</dbReference>
<dbReference type="Proteomes" id="UP001500839">
    <property type="component" value="Unassembled WGS sequence"/>
</dbReference>
<keyword evidence="3" id="KW-0378">Hydrolase</keyword>
<keyword evidence="3" id="KW-0067">ATP-binding</keyword>
<keyword evidence="3" id="KW-0547">Nucleotide-binding</keyword>
<feature type="region of interest" description="Disordered" evidence="1">
    <location>
        <begin position="535"/>
        <end position="571"/>
    </location>
</feature>
<evidence type="ECO:0000313" key="4">
    <source>
        <dbReference type="Proteomes" id="UP001500839"/>
    </source>
</evidence>
<proteinExistence type="predicted"/>
<comment type="caution">
    <text evidence="3">The sequence shown here is derived from an EMBL/GenBank/DDBJ whole genome shotgun (WGS) entry which is preliminary data.</text>
</comment>
<name>A0ABP9CT68_9ACTN</name>
<dbReference type="EMBL" id="BAABKQ010000001">
    <property type="protein sequence ID" value="GAA4815675.1"/>
    <property type="molecule type" value="Genomic_DNA"/>
</dbReference>
<dbReference type="Gene3D" id="3.40.50.300">
    <property type="entry name" value="P-loop containing nucleotide triphosphate hydrolases"/>
    <property type="match status" value="2"/>
</dbReference>
<dbReference type="SMART" id="SM00487">
    <property type="entry name" value="DEXDc"/>
    <property type="match status" value="1"/>
</dbReference>
<dbReference type="InterPro" id="IPR050742">
    <property type="entry name" value="Helicase_Restrict-Modif_Enz"/>
</dbReference>
<dbReference type="SUPFAM" id="SSF52540">
    <property type="entry name" value="P-loop containing nucleoside triphosphate hydrolases"/>
    <property type="match status" value="2"/>
</dbReference>
<accession>A0ABP9CT68</accession>
<feature type="domain" description="Helicase ATP-binding" evidence="2">
    <location>
        <begin position="73"/>
        <end position="232"/>
    </location>
</feature>
<organism evidence="3 4">
    <name type="scientific">Tomitella cavernea</name>
    <dbReference type="NCBI Taxonomy" id="1387982"/>
    <lineage>
        <taxon>Bacteria</taxon>
        <taxon>Bacillati</taxon>
        <taxon>Actinomycetota</taxon>
        <taxon>Actinomycetes</taxon>
        <taxon>Mycobacteriales</taxon>
        <taxon>Tomitella</taxon>
    </lineage>
</organism>
<gene>
    <name evidence="3" type="ORF">GCM10023353_21910</name>
</gene>
<evidence type="ECO:0000313" key="3">
    <source>
        <dbReference type="EMBL" id="GAA4815675.1"/>
    </source>
</evidence>
<keyword evidence="4" id="KW-1185">Reference proteome</keyword>
<keyword evidence="3" id="KW-0347">Helicase</keyword>
<dbReference type="InterPro" id="IPR014001">
    <property type="entry name" value="Helicase_ATP-bd"/>
</dbReference>
<dbReference type="PANTHER" id="PTHR47396">
    <property type="entry name" value="TYPE I RESTRICTION ENZYME ECOKI R PROTEIN"/>
    <property type="match status" value="1"/>
</dbReference>
<dbReference type="GO" id="GO:0004386">
    <property type="term" value="F:helicase activity"/>
    <property type="evidence" value="ECO:0007669"/>
    <property type="project" value="UniProtKB-KW"/>
</dbReference>
<sequence>MPETTLGRTRAAPRRAVGSIIGGGADAEEVCQQLVVGTGVSEVQDEETAEAANADARVGKGALRAWQRRALTRYLTTNPRDFLAVATPGAGKTTFGLRVAAELLADRTVDQITVVAPTEHLKYQWAESARRAGIALDPDFSNSVGQTSGDYHGVVVTYAQVASHPFRHRVRTENRRTLVILDEIHHGGDAKSWGEGIREAFDDASRRLTLTGTPFRSDDSAIPFVTYEPDGDGLMRSKADHSYGYSDALADGVVRPVVFLAYSGEARWRTSAGEEYSARLGEPLNAEQTARAWKTALDPAGDWIPAVLTAANTRLGQLRAGGMPDAGGLVIATDQSTARAYAKVLGNICGEAPTVVLSDDPTASQRIAEFAAGDSRWMVAVRMVSEGVDVPRLAVGVYATSASTPLYFAQAIGRFVRSRRPGETASVFLPSVPVLLDLASQLETQRDHVLGKPHREEGLDDQLLADANKQKDEPGEEEKAYTSIGADAELDQVIYDGSSFGTATFAGSDEEADYLGLPGLLNADQMRDLLRRRQSEQLDERISAPGAAASGADSARSGPDVPAPAVDGGTDTRRRLTELRRELNALVALNHHRTGRPHGVIHGELRRVCGGPPTALASAEQLQARIAHLRNH</sequence>
<dbReference type="InterPro" id="IPR027417">
    <property type="entry name" value="P-loop_NTPase"/>
</dbReference>
<dbReference type="PROSITE" id="PS51192">
    <property type="entry name" value="HELICASE_ATP_BIND_1"/>
    <property type="match status" value="1"/>
</dbReference>
<protein>
    <submittedName>
        <fullName evidence="3">DEAD/DEAH box helicase</fullName>
    </submittedName>
</protein>
<dbReference type="InterPro" id="IPR006935">
    <property type="entry name" value="Helicase/UvrB_N"/>
</dbReference>
<reference evidence="4" key="1">
    <citation type="journal article" date="2019" name="Int. J. Syst. Evol. Microbiol.">
        <title>The Global Catalogue of Microorganisms (GCM) 10K type strain sequencing project: providing services to taxonomists for standard genome sequencing and annotation.</title>
        <authorList>
            <consortium name="The Broad Institute Genomics Platform"/>
            <consortium name="The Broad Institute Genome Sequencing Center for Infectious Disease"/>
            <person name="Wu L."/>
            <person name="Ma J."/>
        </authorList>
    </citation>
    <scope>NUCLEOTIDE SEQUENCE [LARGE SCALE GENOMIC DNA]</scope>
    <source>
        <strain evidence="4">JCM 18542</strain>
    </source>
</reference>
<feature type="compositionally biased region" description="Low complexity" evidence="1">
    <location>
        <begin position="543"/>
        <end position="560"/>
    </location>
</feature>
<evidence type="ECO:0000259" key="2">
    <source>
        <dbReference type="PROSITE" id="PS51192"/>
    </source>
</evidence>